<organism evidence="2 3">
    <name type="scientific">Puccinia striiformis</name>
    <dbReference type="NCBI Taxonomy" id="27350"/>
    <lineage>
        <taxon>Eukaryota</taxon>
        <taxon>Fungi</taxon>
        <taxon>Dikarya</taxon>
        <taxon>Basidiomycota</taxon>
        <taxon>Pucciniomycotina</taxon>
        <taxon>Pucciniomycetes</taxon>
        <taxon>Pucciniales</taxon>
        <taxon>Pucciniaceae</taxon>
        <taxon>Puccinia</taxon>
    </lineage>
</organism>
<dbReference type="EMBL" id="PKSL01000177">
    <property type="protein sequence ID" value="POW00527.1"/>
    <property type="molecule type" value="Genomic_DNA"/>
</dbReference>
<gene>
    <name evidence="2" type="ORF">PSTT_13082</name>
</gene>
<name>A0A2S4UTD4_9BASI</name>
<keyword evidence="3" id="KW-1185">Reference proteome</keyword>
<protein>
    <submittedName>
        <fullName evidence="2">Uncharacterized protein</fullName>
    </submittedName>
</protein>
<evidence type="ECO:0000256" key="1">
    <source>
        <dbReference type="SAM" id="MobiDB-lite"/>
    </source>
</evidence>
<dbReference type="VEuPathDB" id="FungiDB:PSTT_13082"/>
<feature type="compositionally biased region" description="Basic and acidic residues" evidence="1">
    <location>
        <begin position="21"/>
        <end position="30"/>
    </location>
</feature>
<dbReference type="AlphaFoldDB" id="A0A2S4UTD4"/>
<dbReference type="Proteomes" id="UP000239156">
    <property type="component" value="Unassembled WGS sequence"/>
</dbReference>
<feature type="region of interest" description="Disordered" evidence="1">
    <location>
        <begin position="1"/>
        <end position="45"/>
    </location>
</feature>
<evidence type="ECO:0000313" key="2">
    <source>
        <dbReference type="EMBL" id="POW00527.1"/>
    </source>
</evidence>
<reference evidence="2" key="1">
    <citation type="submission" date="2017-12" db="EMBL/GenBank/DDBJ databases">
        <title>Gene loss provides genomic basis for host adaptation in cereal stripe rust fungi.</title>
        <authorList>
            <person name="Xia C."/>
        </authorList>
    </citation>
    <scope>NUCLEOTIDE SEQUENCE [LARGE SCALE GENOMIC DNA]</scope>
    <source>
        <strain evidence="2">93-210</strain>
    </source>
</reference>
<accession>A0A2S4UTD4</accession>
<sequence length="101" mass="11108">MATSDHPPDDVPSTPPNTTDLSHHQPELARRKSTRLCTPMSRPGFIATQTNSRRAIVPIATKRTQPPQSEVPAATDWRIEPSQDSPDPNAVSNLINPFPFT</sequence>
<proteinExistence type="predicted"/>
<comment type="caution">
    <text evidence="2">The sequence shown here is derived from an EMBL/GenBank/DDBJ whole genome shotgun (WGS) entry which is preliminary data.</text>
</comment>
<feature type="region of interest" description="Disordered" evidence="1">
    <location>
        <begin position="59"/>
        <end position="101"/>
    </location>
</feature>
<evidence type="ECO:0000313" key="3">
    <source>
        <dbReference type="Proteomes" id="UP000239156"/>
    </source>
</evidence>
<feature type="compositionally biased region" description="Polar residues" evidence="1">
    <location>
        <begin position="82"/>
        <end position="95"/>
    </location>
</feature>